<dbReference type="RefSeq" id="WP_102752970.1">
    <property type="nucleotide sequence ID" value="NZ_CACRSS010000002.1"/>
</dbReference>
<feature type="chain" id="PRO_5026810889" description="ATP/GTP-binding protein" evidence="1">
    <location>
        <begin position="17"/>
        <end position="304"/>
    </location>
</feature>
<evidence type="ECO:0000313" key="2">
    <source>
        <dbReference type="EMBL" id="VYS82279.1"/>
    </source>
</evidence>
<organism evidence="2">
    <name type="scientific">Akkermansia muciniphila</name>
    <dbReference type="NCBI Taxonomy" id="239935"/>
    <lineage>
        <taxon>Bacteria</taxon>
        <taxon>Pseudomonadati</taxon>
        <taxon>Verrucomicrobiota</taxon>
        <taxon>Verrucomicrobiia</taxon>
        <taxon>Verrucomicrobiales</taxon>
        <taxon>Akkermansiaceae</taxon>
        <taxon>Akkermansia</taxon>
    </lineage>
</organism>
<dbReference type="Gene3D" id="2.120.10.30">
    <property type="entry name" value="TolB, C-terminal domain"/>
    <property type="match status" value="1"/>
</dbReference>
<proteinExistence type="predicted"/>
<reference evidence="2" key="1">
    <citation type="submission" date="2019-11" db="EMBL/GenBank/DDBJ databases">
        <authorList>
            <person name="Feng L."/>
        </authorList>
    </citation>
    <scope>NUCLEOTIDE SEQUENCE</scope>
    <source>
        <strain evidence="2">AMuciniphilaLFYP55</strain>
    </source>
</reference>
<gene>
    <name evidence="2" type="ORF">AMLFYP55_01718</name>
</gene>
<dbReference type="InterPro" id="IPR011042">
    <property type="entry name" value="6-blade_b-propeller_TolB-like"/>
</dbReference>
<dbReference type="AlphaFoldDB" id="A0A6N2RPM7"/>
<protein>
    <recommendedName>
        <fullName evidence="3">ATP/GTP-binding protein</fullName>
    </recommendedName>
</protein>
<keyword evidence="1" id="KW-0732">Signal</keyword>
<accession>A0A6N2RPM7</accession>
<evidence type="ECO:0000256" key="1">
    <source>
        <dbReference type="SAM" id="SignalP"/>
    </source>
</evidence>
<dbReference type="SUPFAM" id="SSF63825">
    <property type="entry name" value="YWTD domain"/>
    <property type="match status" value="1"/>
</dbReference>
<name>A0A6N2RPM7_9BACT</name>
<sequence length="304" mass="33348">MKATLLLLCLACSALAAPPTKKQPEPAKPLPPLEKATIAIDGHPESVAADAEGNIYFTCIGAKLAPTEKDKDGYLGVIPHGSTEPKKITDVDTLDAPKGLLYQDGFLYCTDVDMVYKIDAKTGTIEGYVDLSPSRMKFLNDLAFINGRLMVSSTDTDQIFYVDTNTSSYGELVTKQPIYKPNGLAWDPERKVIYLCEYATDEKGKPSGRLLSINPVSREVTELSKERGQYDGLVYRDNALYYSDWSKDKKPEAIRRLDLKTGRSAPVATGPIEGAADFILYDSMIVVPGMAEKKIHIMPIGGKK</sequence>
<dbReference type="OrthoDB" id="2633250at2"/>
<evidence type="ECO:0008006" key="3">
    <source>
        <dbReference type="Google" id="ProtNLM"/>
    </source>
</evidence>
<feature type="signal peptide" evidence="1">
    <location>
        <begin position="1"/>
        <end position="16"/>
    </location>
</feature>
<dbReference type="EMBL" id="CACRSS010000002">
    <property type="protein sequence ID" value="VYS82279.1"/>
    <property type="molecule type" value="Genomic_DNA"/>
</dbReference>